<proteinExistence type="predicted"/>
<accession>A0A930KY89</accession>
<protein>
    <submittedName>
        <fullName evidence="1">DUF2017 domain-containing protein</fullName>
    </submittedName>
</protein>
<dbReference type="AlphaFoldDB" id="A0A930KY89"/>
<name>A0A930KY89_9MICC</name>
<evidence type="ECO:0000313" key="1">
    <source>
        <dbReference type="EMBL" id="MBF1656556.1"/>
    </source>
</evidence>
<gene>
    <name evidence="1" type="ORF">HXO61_01250</name>
</gene>
<dbReference type="EMBL" id="JABZXO010000002">
    <property type="protein sequence ID" value="MBF1656556.1"/>
    <property type="molecule type" value="Genomic_DNA"/>
</dbReference>
<dbReference type="Pfam" id="PF09438">
    <property type="entry name" value="DUF2017"/>
    <property type="match status" value="1"/>
</dbReference>
<evidence type="ECO:0000313" key="2">
    <source>
        <dbReference type="Proteomes" id="UP000770330"/>
    </source>
</evidence>
<reference evidence="1" key="1">
    <citation type="submission" date="2020-04" db="EMBL/GenBank/DDBJ databases">
        <title>Deep metagenomics examines the oral microbiome during advanced dental caries in children, revealing novel taxa and co-occurrences with host molecules.</title>
        <authorList>
            <person name="Baker J.L."/>
            <person name="Morton J.T."/>
            <person name="Dinis M."/>
            <person name="Alvarez R."/>
            <person name="Tran N.C."/>
            <person name="Knight R."/>
            <person name="Edlund A."/>
        </authorList>
    </citation>
    <scope>NUCLEOTIDE SEQUENCE</scope>
    <source>
        <strain evidence="1">JCVI_39_bin.18</strain>
    </source>
</reference>
<dbReference type="Proteomes" id="UP000770330">
    <property type="component" value="Unassembled WGS sequence"/>
</dbReference>
<sequence length="212" mass="23262">MARPFRRTPGGYTASFEPAERDLIRELAEDVRALLRPADTTADGGTVDPLEALVGITENPTIPADSAVARLLPAASSDDEAATEYRRYTERDLRETKRANLAMLAFDIESSDLRLNEEHARAWAAALGDIRLVLADRLYIVDEDTAEDIAAFTDPSEIETQEEYMAVVYNFVSWVQDSLMLAMLDGLDDEETTGGVFGGAIDGANGQENEQE</sequence>
<comment type="caution">
    <text evidence="1">The sequence shown here is derived from an EMBL/GenBank/DDBJ whole genome shotgun (WGS) entry which is preliminary data.</text>
</comment>
<organism evidence="1 2">
    <name type="scientific">Rothia mucilaginosa</name>
    <dbReference type="NCBI Taxonomy" id="43675"/>
    <lineage>
        <taxon>Bacteria</taxon>
        <taxon>Bacillati</taxon>
        <taxon>Actinomycetota</taxon>
        <taxon>Actinomycetes</taxon>
        <taxon>Micrococcales</taxon>
        <taxon>Micrococcaceae</taxon>
        <taxon>Rothia</taxon>
    </lineage>
</organism>
<dbReference type="InterPro" id="IPR018561">
    <property type="entry name" value="AosR"/>
</dbReference>
<dbReference type="RefSeq" id="WP_303943760.1">
    <property type="nucleotide sequence ID" value="NZ_JABZXO010000002.1"/>
</dbReference>